<protein>
    <recommendedName>
        <fullName evidence="6">dolichyl-phosphate-mannose--protein mannosyltransferase</fullName>
        <ecNumber evidence="6">2.4.1.109</ecNumber>
    </recommendedName>
</protein>
<keyword evidence="7" id="KW-0808">Transferase</keyword>
<keyword evidence="13 17" id="KW-0472">Membrane</keyword>
<evidence type="ECO:0000256" key="8">
    <source>
        <dbReference type="ARBA" id="ARBA00022692"/>
    </source>
</evidence>
<evidence type="ECO:0000256" key="15">
    <source>
        <dbReference type="ARBA" id="ARBA00045102"/>
    </source>
</evidence>
<name>A0AAJ7SHS5_9ACAR</name>
<dbReference type="PANTHER" id="PTHR44809">
    <property type="match status" value="1"/>
</dbReference>
<keyword evidence="8 17" id="KW-0812">Transmembrane</keyword>
<dbReference type="InterPro" id="IPR011990">
    <property type="entry name" value="TPR-like_helical_dom_sf"/>
</dbReference>
<dbReference type="InterPro" id="IPR052943">
    <property type="entry name" value="TMTC_O-mannosyl-trnsfr"/>
</dbReference>
<comment type="pathway">
    <text evidence="4">Protein modification; protein glycosylation.</text>
</comment>
<feature type="transmembrane region" description="Helical" evidence="17">
    <location>
        <begin position="364"/>
        <end position="383"/>
    </location>
</feature>
<dbReference type="InterPro" id="IPR013618">
    <property type="entry name" value="TMTC_DUF1736"/>
</dbReference>
<sequence>MWTVDKDRKDLLWTVAVSAGVTILCFCFGGFSASGVTWSAAIDGDLVHDDVVAIIRNPDVVGSGTGWLTSIWTNDFWGTPMSSPESHKSYRPLTVLTFRLNYLFGGLRSRSYHVTNVVLHFICCVLLSTLAKCLTTSHSGKSKTAATAHSSGKAEQTTSSNAWSENDSLFLRLALVTIFGVHPIHTEAVTSIVGRADVLCAVFYLASILCFIKSCDEAQATIGEFPHERNQRNNVRAQTASDSQFFNLGARAPTHLWLAMALGVMSMLSKEQGITVFGVLIVYRLRLLCKRPSAFHCSPMNQRNVSTRCSQIVNWFTADDHLVTSCVTLAGLFSFRVFLLGGSLPKFSEHDNPAAHDPHLLTRFLTYSYLTAFNIKLLLYPAVLSYDWQMGSVPVVHSVLDTRNLATVALLVCAGRIVRHETVLTQGIQCGTENGQPLFLVAVALLCLPYIPASNLFVTVGFVVAERILYIPSMGFCLMLVEGFRRLLHHMQRSANGRRCIEWNRRQKFLVLILILWAAVAALRTVRRNVVWTSREALFESGVRELPTNCKMHYNFANMMRDIGRRNSAIEHYQKAVDLCPNHASAHNNLGTVVASQSEAEKHFRLAININLEHAGAHYNLAMLYRKRGQLKLARALLERSLALDSSLAEALSSLADLEGLQGQSRLAENLHRKAIQLNGQSAPIRNNYGTFLQSQGRLLEASEQYKQAIALEPDNTVAVVNAAETMKFLRADHEAEKLYKRALALESDPEVMDQLAVLYVKSERFQEAQTIFEEILSIHPGHLPGRLHYSQMLMRLGHMDAAEEILQETLNRNAGFRDGLRQLALLYSFTNRTMEASEWIQKAIRLCPEGAAECAPLHADYGDILKDMSNLNRSAECYVEAIKLQPDLSHAHINLGVIRHLQGDFSSAFHHYTIAYSLDPNNTLVVENMEKLRKRILKSFRQHSTTIDAAFEMS</sequence>
<evidence type="ECO:0000256" key="7">
    <source>
        <dbReference type="ARBA" id="ARBA00022679"/>
    </source>
</evidence>
<evidence type="ECO:0000256" key="6">
    <source>
        <dbReference type="ARBA" id="ARBA00012839"/>
    </source>
</evidence>
<evidence type="ECO:0000256" key="4">
    <source>
        <dbReference type="ARBA" id="ARBA00004922"/>
    </source>
</evidence>
<keyword evidence="10 16" id="KW-0802">TPR repeat</keyword>
<feature type="repeat" description="TPR" evidence="16">
    <location>
        <begin position="856"/>
        <end position="889"/>
    </location>
</feature>
<feature type="transmembrane region" description="Helical" evidence="17">
    <location>
        <begin position="509"/>
        <end position="526"/>
    </location>
</feature>
<proteinExistence type="inferred from homology"/>
<keyword evidence="19" id="KW-1185">Reference proteome</keyword>
<evidence type="ECO:0000256" key="17">
    <source>
        <dbReference type="SAM" id="Phobius"/>
    </source>
</evidence>
<feature type="transmembrane region" description="Helical" evidence="17">
    <location>
        <begin position="117"/>
        <end position="134"/>
    </location>
</feature>
<evidence type="ECO:0000256" key="9">
    <source>
        <dbReference type="ARBA" id="ARBA00022737"/>
    </source>
</evidence>
<dbReference type="Pfam" id="PF14559">
    <property type="entry name" value="TPR_19"/>
    <property type="match status" value="1"/>
</dbReference>
<dbReference type="SMART" id="SM00028">
    <property type="entry name" value="TPR"/>
    <property type="match status" value="9"/>
</dbReference>
<evidence type="ECO:0000256" key="5">
    <source>
        <dbReference type="ARBA" id="ARBA00007882"/>
    </source>
</evidence>
<evidence type="ECO:0000256" key="2">
    <source>
        <dbReference type="ARBA" id="ARBA00004141"/>
    </source>
</evidence>
<dbReference type="PROSITE" id="PS50005">
    <property type="entry name" value="TPR"/>
    <property type="match status" value="6"/>
</dbReference>
<feature type="transmembrane region" description="Helical" evidence="17">
    <location>
        <begin position="322"/>
        <end position="344"/>
    </location>
</feature>
<evidence type="ECO:0000256" key="16">
    <source>
        <dbReference type="PROSITE-ProRule" id="PRU00339"/>
    </source>
</evidence>
<evidence type="ECO:0000259" key="18">
    <source>
        <dbReference type="Pfam" id="PF08409"/>
    </source>
</evidence>
<feature type="repeat" description="TPR" evidence="16">
    <location>
        <begin position="550"/>
        <end position="583"/>
    </location>
</feature>
<feature type="repeat" description="TPR" evidence="16">
    <location>
        <begin position="683"/>
        <end position="716"/>
    </location>
</feature>
<dbReference type="GO" id="GO:0004169">
    <property type="term" value="F:dolichyl-phosphate-mannose-protein mannosyltransferase activity"/>
    <property type="evidence" value="ECO:0007669"/>
    <property type="project" value="UniProtKB-EC"/>
</dbReference>
<feature type="transmembrane region" description="Helical" evidence="17">
    <location>
        <begin position="12"/>
        <end position="31"/>
    </location>
</feature>
<reference evidence="20" key="1">
    <citation type="submission" date="2025-08" db="UniProtKB">
        <authorList>
            <consortium name="RefSeq"/>
        </authorList>
    </citation>
    <scope>IDENTIFICATION</scope>
</reference>
<accession>A0AAJ7SHS5</accession>
<comment type="catalytic activity">
    <reaction evidence="14">
        <text>a di-trans,poly-cis-dolichyl beta-D-mannosyl phosphate + L-threonyl-[protein] = 3-O-(alpha-D-mannosyl)-L-threonyl-[protein] + a di-trans,poly-cis-dolichyl phosphate + H(+)</text>
        <dbReference type="Rhea" id="RHEA:53396"/>
        <dbReference type="Rhea" id="RHEA-COMP:11060"/>
        <dbReference type="Rhea" id="RHEA-COMP:13547"/>
        <dbReference type="Rhea" id="RHEA-COMP:19498"/>
        <dbReference type="Rhea" id="RHEA-COMP:19501"/>
        <dbReference type="ChEBI" id="CHEBI:15378"/>
        <dbReference type="ChEBI" id="CHEBI:30013"/>
        <dbReference type="ChEBI" id="CHEBI:57683"/>
        <dbReference type="ChEBI" id="CHEBI:58211"/>
        <dbReference type="ChEBI" id="CHEBI:137323"/>
        <dbReference type="EC" id="2.4.1.109"/>
    </reaction>
</comment>
<dbReference type="PANTHER" id="PTHR44809:SF1">
    <property type="entry name" value="PROTEIN O-MANNOSYL-TRANSFERASE TMTC1"/>
    <property type="match status" value="1"/>
</dbReference>
<feature type="domain" description="DUF1736" evidence="18">
    <location>
        <begin position="342"/>
        <end position="413"/>
    </location>
</feature>
<evidence type="ECO:0000256" key="10">
    <source>
        <dbReference type="ARBA" id="ARBA00022803"/>
    </source>
</evidence>
<evidence type="ECO:0000313" key="19">
    <source>
        <dbReference type="Proteomes" id="UP000694867"/>
    </source>
</evidence>
<dbReference type="GO" id="GO:0005783">
    <property type="term" value="C:endoplasmic reticulum"/>
    <property type="evidence" value="ECO:0007669"/>
    <property type="project" value="UniProtKB-SubCell"/>
</dbReference>
<feature type="transmembrane region" description="Helical" evidence="17">
    <location>
        <begin position="468"/>
        <end position="488"/>
    </location>
</feature>
<dbReference type="Proteomes" id="UP000694867">
    <property type="component" value="Unplaced"/>
</dbReference>
<dbReference type="EC" id="2.4.1.109" evidence="6"/>
<dbReference type="Pfam" id="PF13181">
    <property type="entry name" value="TPR_8"/>
    <property type="match status" value="2"/>
</dbReference>
<keyword evidence="9" id="KW-0677">Repeat</keyword>
<evidence type="ECO:0000256" key="13">
    <source>
        <dbReference type="ARBA" id="ARBA00023136"/>
    </source>
</evidence>
<dbReference type="GO" id="GO:0016020">
    <property type="term" value="C:membrane"/>
    <property type="evidence" value="ECO:0007669"/>
    <property type="project" value="UniProtKB-SubCell"/>
</dbReference>
<dbReference type="Pfam" id="PF13432">
    <property type="entry name" value="TPR_16"/>
    <property type="match status" value="1"/>
</dbReference>
<keyword evidence="11" id="KW-0256">Endoplasmic reticulum</keyword>
<feature type="repeat" description="TPR" evidence="16">
    <location>
        <begin position="615"/>
        <end position="648"/>
    </location>
</feature>
<dbReference type="Gene3D" id="1.25.40.10">
    <property type="entry name" value="Tetratricopeptide repeat domain"/>
    <property type="match status" value="3"/>
</dbReference>
<evidence type="ECO:0000256" key="1">
    <source>
        <dbReference type="ARBA" id="ARBA00003582"/>
    </source>
</evidence>
<comment type="similarity">
    <text evidence="5">Belongs to the TMTC family.</text>
</comment>
<evidence type="ECO:0000313" key="20">
    <source>
        <dbReference type="RefSeq" id="XP_028968291.1"/>
    </source>
</evidence>
<dbReference type="AlphaFoldDB" id="A0AAJ7SHS5"/>
<comment type="subcellular location">
    <subcellularLocation>
        <location evidence="3">Endoplasmic reticulum</location>
    </subcellularLocation>
    <subcellularLocation>
        <location evidence="2">Membrane</location>
        <topology evidence="2">Multi-pass membrane protein</topology>
    </subcellularLocation>
</comment>
<evidence type="ECO:0000256" key="12">
    <source>
        <dbReference type="ARBA" id="ARBA00022989"/>
    </source>
</evidence>
<keyword evidence="12 17" id="KW-1133">Transmembrane helix</keyword>
<dbReference type="Pfam" id="PF13414">
    <property type="entry name" value="TPR_11"/>
    <property type="match status" value="1"/>
</dbReference>
<feature type="repeat" description="TPR" evidence="16">
    <location>
        <begin position="750"/>
        <end position="783"/>
    </location>
</feature>
<dbReference type="GeneID" id="100906860"/>
<feature type="transmembrane region" description="Helical" evidence="17">
    <location>
        <begin position="438"/>
        <end position="462"/>
    </location>
</feature>
<gene>
    <name evidence="20" type="primary">LOC100906860</name>
</gene>
<dbReference type="Pfam" id="PF08409">
    <property type="entry name" value="TMTC_DUF1736"/>
    <property type="match status" value="1"/>
</dbReference>
<dbReference type="RefSeq" id="XP_028968291.1">
    <property type="nucleotide sequence ID" value="XM_029112458.1"/>
</dbReference>
<feature type="repeat" description="TPR" evidence="16">
    <location>
        <begin position="890"/>
        <end position="923"/>
    </location>
</feature>
<dbReference type="InterPro" id="IPR019734">
    <property type="entry name" value="TPR_rpt"/>
</dbReference>
<comment type="catalytic activity">
    <reaction evidence="15">
        <text>a di-trans,poly-cis-dolichyl beta-D-mannosyl phosphate + L-seryl-[protein] = 3-O-(alpha-D-mannosyl)-L-seryl-[protein] + a di-trans,poly-cis-dolichyl phosphate + H(+)</text>
        <dbReference type="Rhea" id="RHEA:17377"/>
        <dbReference type="Rhea" id="RHEA-COMP:9863"/>
        <dbReference type="Rhea" id="RHEA-COMP:13546"/>
        <dbReference type="Rhea" id="RHEA-COMP:19498"/>
        <dbReference type="Rhea" id="RHEA-COMP:19501"/>
        <dbReference type="ChEBI" id="CHEBI:15378"/>
        <dbReference type="ChEBI" id="CHEBI:29999"/>
        <dbReference type="ChEBI" id="CHEBI:57683"/>
        <dbReference type="ChEBI" id="CHEBI:58211"/>
        <dbReference type="ChEBI" id="CHEBI:137321"/>
        <dbReference type="EC" id="2.4.1.109"/>
    </reaction>
</comment>
<dbReference type="SUPFAM" id="SSF48452">
    <property type="entry name" value="TPR-like"/>
    <property type="match status" value="2"/>
</dbReference>
<evidence type="ECO:0000256" key="11">
    <source>
        <dbReference type="ARBA" id="ARBA00022824"/>
    </source>
</evidence>
<organism evidence="19 20">
    <name type="scientific">Galendromus occidentalis</name>
    <name type="common">western predatory mite</name>
    <dbReference type="NCBI Taxonomy" id="34638"/>
    <lineage>
        <taxon>Eukaryota</taxon>
        <taxon>Metazoa</taxon>
        <taxon>Ecdysozoa</taxon>
        <taxon>Arthropoda</taxon>
        <taxon>Chelicerata</taxon>
        <taxon>Arachnida</taxon>
        <taxon>Acari</taxon>
        <taxon>Parasitiformes</taxon>
        <taxon>Mesostigmata</taxon>
        <taxon>Gamasina</taxon>
        <taxon>Phytoseioidea</taxon>
        <taxon>Phytoseiidae</taxon>
        <taxon>Typhlodrominae</taxon>
        <taxon>Galendromus</taxon>
    </lineage>
</organism>
<evidence type="ECO:0000256" key="3">
    <source>
        <dbReference type="ARBA" id="ARBA00004240"/>
    </source>
</evidence>
<evidence type="ECO:0000256" key="14">
    <source>
        <dbReference type="ARBA" id="ARBA00045085"/>
    </source>
</evidence>
<dbReference type="KEGG" id="goe:100906860"/>
<comment type="function">
    <text evidence="1">Transfers mannosyl residues to the hydroxyl group of serine or threonine residues.</text>
</comment>